<organism evidence="3 4">
    <name type="scientific">Actinidia rufa</name>
    <dbReference type="NCBI Taxonomy" id="165716"/>
    <lineage>
        <taxon>Eukaryota</taxon>
        <taxon>Viridiplantae</taxon>
        <taxon>Streptophyta</taxon>
        <taxon>Embryophyta</taxon>
        <taxon>Tracheophyta</taxon>
        <taxon>Spermatophyta</taxon>
        <taxon>Magnoliopsida</taxon>
        <taxon>eudicotyledons</taxon>
        <taxon>Gunneridae</taxon>
        <taxon>Pentapetalae</taxon>
        <taxon>asterids</taxon>
        <taxon>Ericales</taxon>
        <taxon>Actinidiaceae</taxon>
        <taxon>Actinidia</taxon>
    </lineage>
</organism>
<gene>
    <name evidence="3" type="ORF">Acr_05g0005330</name>
</gene>
<dbReference type="PANTHER" id="PTHR34052:SF2">
    <property type="entry name" value="PLASTOCYANIN-LIKE DOMAIN PROTEIN"/>
    <property type="match status" value="1"/>
</dbReference>
<dbReference type="OrthoDB" id="1839683at2759"/>
<proteinExistence type="predicted"/>
<accession>A0A7J0EKA6</accession>
<feature type="signal peptide" evidence="1">
    <location>
        <begin position="1"/>
        <end position="25"/>
    </location>
</feature>
<protein>
    <recommendedName>
        <fullName evidence="2">Phytocyanin domain-containing protein</fullName>
    </recommendedName>
</protein>
<dbReference type="PROSITE" id="PS51485">
    <property type="entry name" value="PHYTOCYANIN"/>
    <property type="match status" value="1"/>
</dbReference>
<dbReference type="Proteomes" id="UP000585474">
    <property type="component" value="Unassembled WGS sequence"/>
</dbReference>
<evidence type="ECO:0000259" key="2">
    <source>
        <dbReference type="PROSITE" id="PS51485"/>
    </source>
</evidence>
<dbReference type="InterPro" id="IPR008972">
    <property type="entry name" value="Cupredoxin"/>
</dbReference>
<dbReference type="EMBL" id="BJWL01000005">
    <property type="protein sequence ID" value="GFY86894.1"/>
    <property type="molecule type" value="Genomic_DNA"/>
</dbReference>
<feature type="chain" id="PRO_5029845336" description="Phytocyanin domain-containing protein" evidence="1">
    <location>
        <begin position="26"/>
        <end position="146"/>
    </location>
</feature>
<dbReference type="Gene3D" id="2.60.40.420">
    <property type="entry name" value="Cupredoxins - blue copper proteins"/>
    <property type="match status" value="1"/>
</dbReference>
<evidence type="ECO:0000313" key="3">
    <source>
        <dbReference type="EMBL" id="GFY86894.1"/>
    </source>
</evidence>
<comment type="caution">
    <text evidence="3">The sequence shown here is derived from an EMBL/GenBank/DDBJ whole genome shotgun (WGS) entry which is preliminary data.</text>
</comment>
<evidence type="ECO:0000313" key="4">
    <source>
        <dbReference type="Proteomes" id="UP000585474"/>
    </source>
</evidence>
<dbReference type="SUPFAM" id="SSF49503">
    <property type="entry name" value="Cupredoxins"/>
    <property type="match status" value="1"/>
</dbReference>
<sequence length="146" mass="16094">MSTSSNLSMGLIFLVIAAMLGASQGETIVVGGSEQWRYGFNYTDWALKRSPFYVNDTLVFKYEPPSETTPPHNVYLLPNLWSYANCDFSGANLLADAAEGGGNGFEFTLTRPWRPQYFASSGGADAADCKDGLMKFFVVPLPRRRT</sequence>
<feature type="domain" description="Phytocyanin" evidence="2">
    <location>
        <begin position="26"/>
        <end position="142"/>
    </location>
</feature>
<dbReference type="GO" id="GO:0009055">
    <property type="term" value="F:electron transfer activity"/>
    <property type="evidence" value="ECO:0007669"/>
    <property type="project" value="InterPro"/>
</dbReference>
<evidence type="ECO:0000256" key="1">
    <source>
        <dbReference type="SAM" id="SignalP"/>
    </source>
</evidence>
<dbReference type="AlphaFoldDB" id="A0A7J0EKA6"/>
<dbReference type="PANTHER" id="PTHR34052">
    <property type="entry name" value="GLYCINE-RICH PROTEIN-LIKE"/>
    <property type="match status" value="1"/>
</dbReference>
<keyword evidence="1" id="KW-0732">Signal</keyword>
<name>A0A7J0EKA6_9ERIC</name>
<reference evidence="3 4" key="1">
    <citation type="submission" date="2019-07" db="EMBL/GenBank/DDBJ databases">
        <title>De Novo Assembly of kiwifruit Actinidia rufa.</title>
        <authorList>
            <person name="Sugita-Konishi S."/>
            <person name="Sato K."/>
            <person name="Mori E."/>
            <person name="Abe Y."/>
            <person name="Kisaki G."/>
            <person name="Hamano K."/>
            <person name="Suezawa K."/>
            <person name="Otani M."/>
            <person name="Fukuda T."/>
            <person name="Manabe T."/>
            <person name="Gomi K."/>
            <person name="Tabuchi M."/>
            <person name="Akimitsu K."/>
            <person name="Kataoka I."/>
        </authorList>
    </citation>
    <scope>NUCLEOTIDE SEQUENCE [LARGE SCALE GENOMIC DNA]</scope>
    <source>
        <strain evidence="4">cv. Fuchu</strain>
    </source>
</reference>
<keyword evidence="4" id="KW-1185">Reference proteome</keyword>
<dbReference type="InterPro" id="IPR003245">
    <property type="entry name" value="Phytocyanin_dom"/>
</dbReference>